<dbReference type="PANTHER" id="PTHR43194:SF2">
    <property type="entry name" value="PEROXISOMAL MEMBRANE PROTEIN LPX1"/>
    <property type="match status" value="1"/>
</dbReference>
<dbReference type="Gene3D" id="3.40.50.1820">
    <property type="entry name" value="alpha/beta hydrolase"/>
    <property type="match status" value="1"/>
</dbReference>
<protein>
    <recommendedName>
        <fullName evidence="1">AB hydrolase-1 domain-containing protein</fullName>
    </recommendedName>
</protein>
<dbReference type="STRING" id="62101.AB835_04425"/>
<dbReference type="AlphaFoldDB" id="A0A1D2QRQ8"/>
<dbReference type="InterPro" id="IPR000073">
    <property type="entry name" value="AB_hydrolase_1"/>
</dbReference>
<dbReference type="InterPro" id="IPR029058">
    <property type="entry name" value="AB_hydrolase_fold"/>
</dbReference>
<gene>
    <name evidence="2" type="ORF">AB835_04425</name>
</gene>
<dbReference type="InterPro" id="IPR050228">
    <property type="entry name" value="Carboxylesterase_BioH"/>
</dbReference>
<evidence type="ECO:0000313" key="3">
    <source>
        <dbReference type="Proteomes" id="UP000242502"/>
    </source>
</evidence>
<evidence type="ECO:0000313" key="2">
    <source>
        <dbReference type="EMBL" id="ODS24278.1"/>
    </source>
</evidence>
<dbReference type="EMBL" id="MDLC01000011">
    <property type="protein sequence ID" value="ODS24278.1"/>
    <property type="molecule type" value="Genomic_DNA"/>
</dbReference>
<organism evidence="2 3">
    <name type="scientific">Candidatus Endobugula sertula</name>
    <name type="common">Bugula neritina bacterial symbiont</name>
    <dbReference type="NCBI Taxonomy" id="62101"/>
    <lineage>
        <taxon>Bacteria</taxon>
        <taxon>Pseudomonadati</taxon>
        <taxon>Pseudomonadota</taxon>
        <taxon>Gammaproteobacteria</taxon>
        <taxon>Cellvibrionales</taxon>
        <taxon>Cellvibrionaceae</taxon>
        <taxon>Candidatus Endobugula</taxon>
    </lineage>
</organism>
<dbReference type="SUPFAM" id="SSF53474">
    <property type="entry name" value="alpha/beta-Hydrolases"/>
    <property type="match status" value="1"/>
</dbReference>
<dbReference type="PRINTS" id="PR00111">
    <property type="entry name" value="ABHYDROLASE"/>
</dbReference>
<dbReference type="PANTHER" id="PTHR43194">
    <property type="entry name" value="HYDROLASE ALPHA/BETA FOLD FAMILY"/>
    <property type="match status" value="1"/>
</dbReference>
<sequence length="266" mass="30266">MIQQILFPCISFTSVLPVPIVLLNGWGLDSRVWQSLVQDLQILADVVVIESDYQEKNVNQWCEQLGQQLPEKSILCGWSLGGMLATTFAAQYSHRVSALVTLSTNLQFVADAQWPVAVPEQTFASFHQAFKTDAKKTLKRFMGLVVQGDELIREQRRYIQAMTLDGEELDKLCIGLDWLFSINNQRNIEHIDCPTLHLFGEQDRLVPAEVERKIALLNSQHQVTMIKGAGHLLHMPSFRITSVIQNFLQEVTDECRHVALTKKEYC</sequence>
<feature type="domain" description="AB hydrolase-1" evidence="1">
    <location>
        <begin position="51"/>
        <end position="235"/>
    </location>
</feature>
<reference evidence="2 3" key="1">
    <citation type="journal article" date="2016" name="Appl. Environ. Microbiol.">
        <title>Lack of Overt Genome Reduction in the Bryostatin-Producing Bryozoan Symbiont "Candidatus Endobugula sertula".</title>
        <authorList>
            <person name="Miller I.J."/>
            <person name="Vanee N."/>
            <person name="Fong S.S."/>
            <person name="Lim-Fong G.E."/>
            <person name="Kwan J.C."/>
        </authorList>
    </citation>
    <scope>NUCLEOTIDE SEQUENCE [LARGE SCALE GENOMIC DNA]</scope>
    <source>
        <strain evidence="2">AB1-4</strain>
    </source>
</reference>
<dbReference type="Pfam" id="PF00561">
    <property type="entry name" value="Abhydrolase_1"/>
    <property type="match status" value="1"/>
</dbReference>
<name>A0A1D2QRQ8_9GAMM</name>
<dbReference type="Proteomes" id="UP000242502">
    <property type="component" value="Unassembled WGS sequence"/>
</dbReference>
<comment type="caution">
    <text evidence="2">The sequence shown here is derived from an EMBL/GenBank/DDBJ whole genome shotgun (WGS) entry which is preliminary data.</text>
</comment>
<accession>A0A1D2QRQ8</accession>
<proteinExistence type="predicted"/>
<evidence type="ECO:0000259" key="1">
    <source>
        <dbReference type="Pfam" id="PF00561"/>
    </source>
</evidence>